<keyword evidence="2" id="KW-1185">Reference proteome</keyword>
<dbReference type="AlphaFoldDB" id="A0A8C3TM85"/>
<protein>
    <submittedName>
        <fullName evidence="1">Uncharacterized protein</fullName>
    </submittedName>
</protein>
<dbReference type="Proteomes" id="UP000694403">
    <property type="component" value="Unplaced"/>
</dbReference>
<dbReference type="Gene3D" id="3.90.120.10">
    <property type="entry name" value="DNA Methylase, subunit A, domain 2"/>
    <property type="match status" value="1"/>
</dbReference>
<organism evidence="1 2">
    <name type="scientific">Chelydra serpentina</name>
    <name type="common">Snapping turtle</name>
    <name type="synonym">Testudo serpentina</name>
    <dbReference type="NCBI Taxonomy" id="8475"/>
    <lineage>
        <taxon>Eukaryota</taxon>
        <taxon>Metazoa</taxon>
        <taxon>Chordata</taxon>
        <taxon>Craniata</taxon>
        <taxon>Vertebrata</taxon>
        <taxon>Euteleostomi</taxon>
        <taxon>Archelosauria</taxon>
        <taxon>Testudinata</taxon>
        <taxon>Testudines</taxon>
        <taxon>Cryptodira</taxon>
        <taxon>Durocryptodira</taxon>
        <taxon>Americhelydia</taxon>
        <taxon>Chelydroidea</taxon>
        <taxon>Chelydridae</taxon>
        <taxon>Chelydra</taxon>
    </lineage>
</organism>
<evidence type="ECO:0000313" key="1">
    <source>
        <dbReference type="Ensembl" id="ENSCSRP00000029143.1"/>
    </source>
</evidence>
<sequence>SHLSSPVFDSSSLSIIHICYFVLSPQLESVFKSIEMLSEEEKLMKLSTLKLRYFTPREIANLHGFPPEFGTCL</sequence>
<reference evidence="1" key="2">
    <citation type="submission" date="2025-09" db="UniProtKB">
        <authorList>
            <consortium name="Ensembl"/>
        </authorList>
    </citation>
    <scope>IDENTIFICATION</scope>
</reference>
<dbReference type="Ensembl" id="ENSCSRT00000030309.1">
    <property type="protein sequence ID" value="ENSCSRP00000029143.1"/>
    <property type="gene ID" value="ENSCSRG00000021357.1"/>
</dbReference>
<name>A0A8C3TM85_CHESE</name>
<evidence type="ECO:0000313" key="2">
    <source>
        <dbReference type="Proteomes" id="UP000694403"/>
    </source>
</evidence>
<accession>A0A8C3TM85</accession>
<proteinExistence type="predicted"/>
<reference evidence="1" key="1">
    <citation type="submission" date="2025-08" db="UniProtKB">
        <authorList>
            <consortium name="Ensembl"/>
        </authorList>
    </citation>
    <scope>IDENTIFICATION</scope>
</reference>